<organism evidence="1 2">
    <name type="scientific">Zavarzinia compransoris</name>
    <dbReference type="NCBI Taxonomy" id="1264899"/>
    <lineage>
        <taxon>Bacteria</taxon>
        <taxon>Pseudomonadati</taxon>
        <taxon>Pseudomonadota</taxon>
        <taxon>Alphaproteobacteria</taxon>
        <taxon>Rhodospirillales</taxon>
        <taxon>Zavarziniaceae</taxon>
        <taxon>Zavarzinia</taxon>
    </lineage>
</organism>
<name>A0A317EB38_9PROT</name>
<proteinExistence type="predicted"/>
<dbReference type="Proteomes" id="UP000246077">
    <property type="component" value="Unassembled WGS sequence"/>
</dbReference>
<evidence type="ECO:0000313" key="2">
    <source>
        <dbReference type="Proteomes" id="UP000246077"/>
    </source>
</evidence>
<evidence type="ECO:0000313" key="1">
    <source>
        <dbReference type="EMBL" id="PWR23762.1"/>
    </source>
</evidence>
<dbReference type="SUPFAM" id="SSF47598">
    <property type="entry name" value="Ribbon-helix-helix"/>
    <property type="match status" value="1"/>
</dbReference>
<keyword evidence="2" id="KW-1185">Reference proteome</keyword>
<dbReference type="InterPro" id="IPR010985">
    <property type="entry name" value="Ribbon_hlx_hlx"/>
</dbReference>
<comment type="caution">
    <text evidence="1">The sequence shown here is derived from an EMBL/GenBank/DDBJ whole genome shotgun (WGS) entry which is preliminary data.</text>
</comment>
<gene>
    <name evidence="1" type="ORF">DKG75_04150</name>
</gene>
<dbReference type="AlphaFoldDB" id="A0A317EB38"/>
<dbReference type="OrthoDB" id="5298181at2"/>
<sequence>MATSVRIDGQLEARLQRLAQAKAQSTDELLIAALQQFIEREEARQDFVGEALQSLAAFQRDGLHLTGAETRDWLKQWGAGRGEAPPDCHE</sequence>
<protein>
    <submittedName>
        <fullName evidence="1">CopG family transcriptional regulator</fullName>
    </submittedName>
</protein>
<dbReference type="EMBL" id="QGLF01000001">
    <property type="protein sequence ID" value="PWR23762.1"/>
    <property type="molecule type" value="Genomic_DNA"/>
</dbReference>
<accession>A0A317EB38</accession>
<dbReference type="GO" id="GO:0006355">
    <property type="term" value="P:regulation of DNA-templated transcription"/>
    <property type="evidence" value="ECO:0007669"/>
    <property type="project" value="InterPro"/>
</dbReference>
<reference evidence="2" key="1">
    <citation type="submission" date="2018-05" db="EMBL/GenBank/DDBJ databases">
        <title>Zavarzinia sp. HR-AS.</title>
        <authorList>
            <person name="Lee Y."/>
            <person name="Jeon C.O."/>
        </authorList>
    </citation>
    <scope>NUCLEOTIDE SEQUENCE [LARGE SCALE GENOMIC DNA]</scope>
    <source>
        <strain evidence="2">DSM 1231</strain>
    </source>
</reference>
<dbReference type="RefSeq" id="WP_109919792.1">
    <property type="nucleotide sequence ID" value="NZ_QGLF01000001.1"/>
</dbReference>